<feature type="non-terminal residue" evidence="1">
    <location>
        <position position="63"/>
    </location>
</feature>
<proteinExistence type="predicted"/>
<keyword evidence="2" id="KW-1185">Reference proteome</keyword>
<comment type="caution">
    <text evidence="1">The sequence shown here is derived from an EMBL/GenBank/DDBJ whole genome shotgun (WGS) entry which is preliminary data.</text>
</comment>
<accession>A0A392PUI4</accession>
<dbReference type="EMBL" id="LXQA010096045">
    <property type="protein sequence ID" value="MCI15342.1"/>
    <property type="molecule type" value="Genomic_DNA"/>
</dbReference>
<sequence length="63" mass="7393">MYSIDLLGVRGYDPHPRTTLSDKDNKLELELVAKVGRSSRYTYWKLDSLTVRKVYNTFRLIAK</sequence>
<name>A0A392PUI4_9FABA</name>
<evidence type="ECO:0000313" key="2">
    <source>
        <dbReference type="Proteomes" id="UP000265520"/>
    </source>
</evidence>
<dbReference type="Proteomes" id="UP000265520">
    <property type="component" value="Unassembled WGS sequence"/>
</dbReference>
<protein>
    <submittedName>
        <fullName evidence="1">Uncharacterized protein</fullName>
    </submittedName>
</protein>
<organism evidence="1 2">
    <name type="scientific">Trifolium medium</name>
    <dbReference type="NCBI Taxonomy" id="97028"/>
    <lineage>
        <taxon>Eukaryota</taxon>
        <taxon>Viridiplantae</taxon>
        <taxon>Streptophyta</taxon>
        <taxon>Embryophyta</taxon>
        <taxon>Tracheophyta</taxon>
        <taxon>Spermatophyta</taxon>
        <taxon>Magnoliopsida</taxon>
        <taxon>eudicotyledons</taxon>
        <taxon>Gunneridae</taxon>
        <taxon>Pentapetalae</taxon>
        <taxon>rosids</taxon>
        <taxon>fabids</taxon>
        <taxon>Fabales</taxon>
        <taxon>Fabaceae</taxon>
        <taxon>Papilionoideae</taxon>
        <taxon>50 kb inversion clade</taxon>
        <taxon>NPAAA clade</taxon>
        <taxon>Hologalegina</taxon>
        <taxon>IRL clade</taxon>
        <taxon>Trifolieae</taxon>
        <taxon>Trifolium</taxon>
    </lineage>
</organism>
<reference evidence="1 2" key="1">
    <citation type="journal article" date="2018" name="Front. Plant Sci.">
        <title>Red Clover (Trifolium pratense) and Zigzag Clover (T. medium) - A Picture of Genomic Similarities and Differences.</title>
        <authorList>
            <person name="Dluhosova J."/>
            <person name="Istvanek J."/>
            <person name="Nedelnik J."/>
            <person name="Repkova J."/>
        </authorList>
    </citation>
    <scope>NUCLEOTIDE SEQUENCE [LARGE SCALE GENOMIC DNA]</scope>
    <source>
        <strain evidence="2">cv. 10/8</strain>
        <tissue evidence="1">Leaf</tissue>
    </source>
</reference>
<evidence type="ECO:0000313" key="1">
    <source>
        <dbReference type="EMBL" id="MCI15342.1"/>
    </source>
</evidence>
<dbReference type="AlphaFoldDB" id="A0A392PUI4"/>